<dbReference type="EMBL" id="JANPWB010000009">
    <property type="protein sequence ID" value="KAJ1157335.1"/>
    <property type="molecule type" value="Genomic_DNA"/>
</dbReference>
<accession>A0AAV7RZE4</accession>
<sequence>MYTKPICKRPENTEADRTYPGGTSESVHPGPQVIGAAATNLWRRRRRRRGFKTRAERAKMFSPRGEYNATKRHRATLERSRKKATGRRDGANRPATLWEGRRPGRGSGCKHPWNTDADWTYPGGTCKSVHPDPEVIGAAAATLRWTNAEGDGVLKPVQNERRGKEFSPRGEEVDVLECRTSGPEQMPGRGRCYEETPSSPGEKPEEGDQEERWSKQTGHALGRAWPRQVRS</sequence>
<organism evidence="2 3">
    <name type="scientific">Pleurodeles waltl</name>
    <name type="common">Iberian ribbed newt</name>
    <dbReference type="NCBI Taxonomy" id="8319"/>
    <lineage>
        <taxon>Eukaryota</taxon>
        <taxon>Metazoa</taxon>
        <taxon>Chordata</taxon>
        <taxon>Craniata</taxon>
        <taxon>Vertebrata</taxon>
        <taxon>Euteleostomi</taxon>
        <taxon>Amphibia</taxon>
        <taxon>Batrachia</taxon>
        <taxon>Caudata</taxon>
        <taxon>Salamandroidea</taxon>
        <taxon>Salamandridae</taxon>
        <taxon>Pleurodelinae</taxon>
        <taxon>Pleurodeles</taxon>
    </lineage>
</organism>
<feature type="region of interest" description="Disordered" evidence="1">
    <location>
        <begin position="1"/>
        <end position="111"/>
    </location>
</feature>
<feature type="region of interest" description="Disordered" evidence="1">
    <location>
        <begin position="155"/>
        <end position="231"/>
    </location>
</feature>
<dbReference type="AlphaFoldDB" id="A0AAV7RZE4"/>
<keyword evidence="3" id="KW-1185">Reference proteome</keyword>
<evidence type="ECO:0000256" key="1">
    <source>
        <dbReference type="SAM" id="MobiDB-lite"/>
    </source>
</evidence>
<protein>
    <submittedName>
        <fullName evidence="2">Uncharacterized protein</fullName>
    </submittedName>
</protein>
<evidence type="ECO:0000313" key="2">
    <source>
        <dbReference type="EMBL" id="KAJ1157335.1"/>
    </source>
</evidence>
<reference evidence="2" key="1">
    <citation type="journal article" date="2022" name="bioRxiv">
        <title>Sequencing and chromosome-scale assembly of the giantPleurodeles waltlgenome.</title>
        <authorList>
            <person name="Brown T."/>
            <person name="Elewa A."/>
            <person name="Iarovenko S."/>
            <person name="Subramanian E."/>
            <person name="Araus A.J."/>
            <person name="Petzold A."/>
            <person name="Susuki M."/>
            <person name="Suzuki K.-i.T."/>
            <person name="Hayashi T."/>
            <person name="Toyoda A."/>
            <person name="Oliveira C."/>
            <person name="Osipova E."/>
            <person name="Leigh N.D."/>
            <person name="Simon A."/>
            <person name="Yun M.H."/>
        </authorList>
    </citation>
    <scope>NUCLEOTIDE SEQUENCE</scope>
    <source>
        <strain evidence="2">20211129_DDA</strain>
        <tissue evidence="2">Liver</tissue>
    </source>
</reference>
<feature type="compositionally biased region" description="Basic residues" evidence="1">
    <location>
        <begin position="70"/>
        <end position="85"/>
    </location>
</feature>
<gene>
    <name evidence="2" type="ORF">NDU88_010049</name>
</gene>
<comment type="caution">
    <text evidence="2">The sequence shown here is derived from an EMBL/GenBank/DDBJ whole genome shotgun (WGS) entry which is preliminary data.</text>
</comment>
<feature type="compositionally biased region" description="Basic and acidic residues" evidence="1">
    <location>
        <begin position="158"/>
        <end position="172"/>
    </location>
</feature>
<feature type="compositionally biased region" description="Basic and acidic residues" evidence="1">
    <location>
        <begin position="202"/>
        <end position="214"/>
    </location>
</feature>
<evidence type="ECO:0000313" key="3">
    <source>
        <dbReference type="Proteomes" id="UP001066276"/>
    </source>
</evidence>
<feature type="compositionally biased region" description="Basic and acidic residues" evidence="1">
    <location>
        <begin position="8"/>
        <end position="17"/>
    </location>
</feature>
<proteinExistence type="predicted"/>
<dbReference type="Proteomes" id="UP001066276">
    <property type="component" value="Chromosome 5"/>
</dbReference>
<feature type="compositionally biased region" description="Basic residues" evidence="1">
    <location>
        <begin position="42"/>
        <end position="52"/>
    </location>
</feature>
<name>A0AAV7RZE4_PLEWA</name>